<dbReference type="PANTHER" id="PTHR30250:SF26">
    <property type="entry name" value="PSMA PROTEIN"/>
    <property type="match status" value="1"/>
</dbReference>
<dbReference type="EMBL" id="JAOYEY010000024">
    <property type="protein sequence ID" value="MCV9884796.1"/>
    <property type="molecule type" value="Genomic_DNA"/>
</dbReference>
<keyword evidence="2" id="KW-1003">Cell membrane</keyword>
<evidence type="ECO:0000256" key="4">
    <source>
        <dbReference type="ARBA" id="ARBA00022989"/>
    </source>
</evidence>
<feature type="transmembrane region" description="Helical" evidence="6">
    <location>
        <begin position="375"/>
        <end position="394"/>
    </location>
</feature>
<feature type="transmembrane region" description="Helical" evidence="6">
    <location>
        <begin position="400"/>
        <end position="421"/>
    </location>
</feature>
<evidence type="ECO:0000313" key="8">
    <source>
        <dbReference type="Proteomes" id="UP001526147"/>
    </source>
</evidence>
<proteinExistence type="predicted"/>
<feature type="transmembrane region" description="Helical" evidence="6">
    <location>
        <begin position="337"/>
        <end position="354"/>
    </location>
</feature>
<feature type="transmembrane region" description="Helical" evidence="6">
    <location>
        <begin position="464"/>
        <end position="486"/>
    </location>
</feature>
<dbReference type="Proteomes" id="UP001526147">
    <property type="component" value="Unassembled WGS sequence"/>
</dbReference>
<feature type="transmembrane region" description="Helical" evidence="6">
    <location>
        <begin position="268"/>
        <end position="293"/>
    </location>
</feature>
<feature type="transmembrane region" description="Helical" evidence="6">
    <location>
        <begin position="121"/>
        <end position="140"/>
    </location>
</feature>
<feature type="transmembrane region" description="Helical" evidence="6">
    <location>
        <begin position="90"/>
        <end position="109"/>
    </location>
</feature>
<organism evidence="7 8">
    <name type="scientific">Metabacillus halosaccharovorans</name>
    <dbReference type="NCBI Taxonomy" id="930124"/>
    <lineage>
        <taxon>Bacteria</taxon>
        <taxon>Bacillati</taxon>
        <taxon>Bacillota</taxon>
        <taxon>Bacilli</taxon>
        <taxon>Bacillales</taxon>
        <taxon>Bacillaceae</taxon>
        <taxon>Metabacillus</taxon>
    </lineage>
</organism>
<dbReference type="PANTHER" id="PTHR30250">
    <property type="entry name" value="PST FAMILY PREDICTED COLANIC ACID TRANSPORTER"/>
    <property type="match status" value="1"/>
</dbReference>
<protein>
    <recommendedName>
        <fullName evidence="9">Flippase</fullName>
    </recommendedName>
</protein>
<evidence type="ECO:0000256" key="6">
    <source>
        <dbReference type="SAM" id="Phobius"/>
    </source>
</evidence>
<gene>
    <name evidence="7" type="ORF">OIH86_03955</name>
</gene>
<evidence type="ECO:0000256" key="3">
    <source>
        <dbReference type="ARBA" id="ARBA00022692"/>
    </source>
</evidence>
<evidence type="ECO:0000256" key="5">
    <source>
        <dbReference type="ARBA" id="ARBA00023136"/>
    </source>
</evidence>
<feature type="transmembrane region" description="Helical" evidence="6">
    <location>
        <begin position="305"/>
        <end position="325"/>
    </location>
</feature>
<dbReference type="RefSeq" id="WP_264141711.1">
    <property type="nucleotide sequence ID" value="NZ_JAOYEY010000024.1"/>
</dbReference>
<feature type="transmembrane region" description="Helical" evidence="6">
    <location>
        <begin position="152"/>
        <end position="175"/>
    </location>
</feature>
<comment type="caution">
    <text evidence="7">The sequence shown here is derived from an EMBL/GenBank/DDBJ whole genome shotgun (WGS) entry which is preliminary data.</text>
</comment>
<feature type="transmembrane region" description="Helical" evidence="6">
    <location>
        <begin position="237"/>
        <end position="262"/>
    </location>
</feature>
<feature type="transmembrane region" description="Helical" evidence="6">
    <location>
        <begin position="7"/>
        <end position="26"/>
    </location>
</feature>
<reference evidence="7 8" key="1">
    <citation type="submission" date="2022-10" db="EMBL/GenBank/DDBJ databases">
        <title>Draft genome assembly of moderately radiation resistant bacterium Metabacillus halosaccharovorans.</title>
        <authorList>
            <person name="Pal S."/>
            <person name="Gopinathan A."/>
        </authorList>
    </citation>
    <scope>NUCLEOTIDE SEQUENCE [LARGE SCALE GENOMIC DNA]</scope>
    <source>
        <strain evidence="7 8">VITHBRA001</strain>
    </source>
</reference>
<evidence type="ECO:0000313" key="7">
    <source>
        <dbReference type="EMBL" id="MCV9884796.1"/>
    </source>
</evidence>
<sequence>MRTSNSIKNISISIFSQVVMVILGFISRKVFLDSLGIDYLGVNGLLTNVLSMMALVEGGIGMSIVYNLYKPLAENDRQKVISLVQLYKKVYGILALIILLISLSIFPFLDNIMKDGDSISNLTLIYSLFIAKNMISYLNAHKWSLINADQKGYVLTRMALLFQIFSTIAKIIVLILTQNYILYLIIELIIFTVQNFVNGRIVNKRYLYIKTRVKHSIDKSTKDNIIMNVKALFLHNIGGFLVFGTDNILISSFISVATVGIYSNYTMIIGQLSSLLGQIFYGIGASVGNLVATESSDKNYSIFKVTYLFNFWMYSVGVIFLYNLLEPFISWWLGEEFLLDWIIFVLILVNFYLTGMRTAIATFKNKAGLFVQDKYASLIEGLINLIVSLFLLQYFGLAGIFLGTAISTILTVFWTQPFIVYKNVFKRPVWSYFTSYGFYAVLTISTCIITSYVCNILIKGHSFMSLIGLGLICLVVPNIFYITMFYRNKEFQYILSTALSTIRVRLATAKQKVS</sequence>
<keyword evidence="5 6" id="KW-0472">Membrane</keyword>
<evidence type="ECO:0000256" key="1">
    <source>
        <dbReference type="ARBA" id="ARBA00004651"/>
    </source>
</evidence>
<keyword evidence="8" id="KW-1185">Reference proteome</keyword>
<accession>A0ABT3DE40</accession>
<evidence type="ECO:0000256" key="2">
    <source>
        <dbReference type="ARBA" id="ARBA00022475"/>
    </source>
</evidence>
<name>A0ABT3DE40_9BACI</name>
<keyword evidence="4 6" id="KW-1133">Transmembrane helix</keyword>
<feature type="transmembrane region" description="Helical" evidence="6">
    <location>
        <begin position="433"/>
        <end position="458"/>
    </location>
</feature>
<evidence type="ECO:0008006" key="9">
    <source>
        <dbReference type="Google" id="ProtNLM"/>
    </source>
</evidence>
<comment type="subcellular location">
    <subcellularLocation>
        <location evidence="1">Cell membrane</location>
        <topology evidence="1">Multi-pass membrane protein</topology>
    </subcellularLocation>
</comment>
<dbReference type="InterPro" id="IPR050833">
    <property type="entry name" value="Poly_Biosynth_Transport"/>
</dbReference>
<keyword evidence="3 6" id="KW-0812">Transmembrane</keyword>
<feature type="transmembrane region" description="Helical" evidence="6">
    <location>
        <begin position="181"/>
        <end position="202"/>
    </location>
</feature>
<feature type="transmembrane region" description="Helical" evidence="6">
    <location>
        <begin position="46"/>
        <end position="69"/>
    </location>
</feature>